<dbReference type="EMBL" id="MU274937">
    <property type="protein sequence ID" value="KAI0084856.1"/>
    <property type="molecule type" value="Genomic_DNA"/>
</dbReference>
<evidence type="ECO:0000313" key="2">
    <source>
        <dbReference type="Proteomes" id="UP001055072"/>
    </source>
</evidence>
<accession>A0ACB8TSA1</accession>
<protein>
    <submittedName>
        <fullName evidence="1">Uncharacterized protein</fullName>
    </submittedName>
</protein>
<name>A0ACB8TSA1_9APHY</name>
<reference evidence="1" key="1">
    <citation type="journal article" date="2021" name="Environ. Microbiol.">
        <title>Gene family expansions and transcriptome signatures uncover fungal adaptations to wood decay.</title>
        <authorList>
            <person name="Hage H."/>
            <person name="Miyauchi S."/>
            <person name="Viragh M."/>
            <person name="Drula E."/>
            <person name="Min B."/>
            <person name="Chaduli D."/>
            <person name="Navarro D."/>
            <person name="Favel A."/>
            <person name="Norest M."/>
            <person name="Lesage-Meessen L."/>
            <person name="Balint B."/>
            <person name="Merenyi Z."/>
            <person name="de Eugenio L."/>
            <person name="Morin E."/>
            <person name="Martinez A.T."/>
            <person name="Baldrian P."/>
            <person name="Stursova M."/>
            <person name="Martinez M.J."/>
            <person name="Novotny C."/>
            <person name="Magnuson J.K."/>
            <person name="Spatafora J.W."/>
            <person name="Maurice S."/>
            <person name="Pangilinan J."/>
            <person name="Andreopoulos W."/>
            <person name="LaButti K."/>
            <person name="Hundley H."/>
            <person name="Na H."/>
            <person name="Kuo A."/>
            <person name="Barry K."/>
            <person name="Lipzen A."/>
            <person name="Henrissat B."/>
            <person name="Riley R."/>
            <person name="Ahrendt S."/>
            <person name="Nagy L.G."/>
            <person name="Grigoriev I.V."/>
            <person name="Martin F."/>
            <person name="Rosso M.N."/>
        </authorList>
    </citation>
    <scope>NUCLEOTIDE SEQUENCE</scope>
    <source>
        <strain evidence="1">CBS 384.51</strain>
    </source>
</reference>
<dbReference type="Proteomes" id="UP001055072">
    <property type="component" value="Unassembled WGS sequence"/>
</dbReference>
<comment type="caution">
    <text evidence="1">The sequence shown here is derived from an EMBL/GenBank/DDBJ whole genome shotgun (WGS) entry which is preliminary data.</text>
</comment>
<gene>
    <name evidence="1" type="ORF">BDY19DRAFT_968482</name>
</gene>
<evidence type="ECO:0000313" key="1">
    <source>
        <dbReference type="EMBL" id="KAI0084856.1"/>
    </source>
</evidence>
<keyword evidence="2" id="KW-1185">Reference proteome</keyword>
<proteinExistence type="predicted"/>
<sequence length="251" mass="27893">MLITRLCAWILMMTFPAYFTTTFIFKHRPQASLTSSPGEWLRASLCRPSPEYYEAQVQLVNLTHSSSFPHTNQNNTFDDLDDGLPYDSEWRRAVASKVYRGTSATNKKNTGSGYVLRKYQLVEPSTVTDLEKVQQLGDNDYITMFNGNRNPRQVDDSSLAMLVHELIQFILVIAAIIVVICLGALAASRFLPPDDTESSKTDSSAFGKVPETVEVNVEVNQQPIQNPMDTIPGGSLPDGNADNEVSRALLI</sequence>
<organism evidence="1 2">
    <name type="scientific">Irpex rosettiformis</name>
    <dbReference type="NCBI Taxonomy" id="378272"/>
    <lineage>
        <taxon>Eukaryota</taxon>
        <taxon>Fungi</taxon>
        <taxon>Dikarya</taxon>
        <taxon>Basidiomycota</taxon>
        <taxon>Agaricomycotina</taxon>
        <taxon>Agaricomycetes</taxon>
        <taxon>Polyporales</taxon>
        <taxon>Irpicaceae</taxon>
        <taxon>Irpex</taxon>
    </lineage>
</organism>